<dbReference type="EMBL" id="AP014609">
    <property type="protein sequence ID" value="BAR91862.1"/>
    <property type="molecule type" value="Genomic_DNA"/>
</dbReference>
<keyword evidence="1" id="KW-0812">Transmembrane</keyword>
<keyword evidence="2" id="KW-0808">Transferase</keyword>
<keyword evidence="1" id="KW-1133">Transmembrane helix</keyword>
<dbReference type="GO" id="GO:0004849">
    <property type="term" value="F:uridine kinase activity"/>
    <property type="evidence" value="ECO:0007669"/>
    <property type="project" value="UniProtKB-EC"/>
</dbReference>
<proteinExistence type="predicted"/>
<keyword evidence="1" id="KW-0472">Membrane</keyword>
<evidence type="ECO:0000256" key="1">
    <source>
        <dbReference type="SAM" id="Phobius"/>
    </source>
</evidence>
<dbReference type="Pfam" id="PF04977">
    <property type="entry name" value="DivIC"/>
    <property type="match status" value="1"/>
</dbReference>
<dbReference type="Proteomes" id="UP000217805">
    <property type="component" value="Chromosome"/>
</dbReference>
<dbReference type="RefSeq" id="WP_244270735.1">
    <property type="nucleotide sequence ID" value="NZ_AP014609.1"/>
</dbReference>
<dbReference type="InterPro" id="IPR007060">
    <property type="entry name" value="FtsL/DivIC"/>
</dbReference>
<evidence type="ECO:0000313" key="3">
    <source>
        <dbReference type="Proteomes" id="UP000217805"/>
    </source>
</evidence>
<organism evidence="2 3">
    <name type="scientific">Blattabacterium cuenoti BPAY</name>
    <dbReference type="NCBI Taxonomy" id="1457031"/>
    <lineage>
        <taxon>Bacteria</taxon>
        <taxon>Pseudomonadati</taxon>
        <taxon>Bacteroidota</taxon>
        <taxon>Flavobacteriia</taxon>
        <taxon>Flavobacteriales</taxon>
        <taxon>Blattabacteriaceae</taxon>
        <taxon>Blattabacterium</taxon>
    </lineage>
</organism>
<dbReference type="EC" id="2.7.1.48" evidence="2"/>
<evidence type="ECO:0000313" key="2">
    <source>
        <dbReference type="EMBL" id="BAR91862.1"/>
    </source>
</evidence>
<sequence>MMKEKKYKILKNKYFWISISFFIWMSFFDSNSFILHYKFRNSIREMTSNRDFLKKKILLEGNKFKKLKTDPLYLEKLAREKFYMKKENEDLFIVSKKNRKNKLTSHMNE</sequence>
<name>A0ABM7EY22_9FLAO</name>
<feature type="transmembrane region" description="Helical" evidence="1">
    <location>
        <begin position="14"/>
        <end position="37"/>
    </location>
</feature>
<gene>
    <name evidence="2" type="ORF">BPAY_104</name>
</gene>
<reference evidence="2 3" key="1">
    <citation type="journal article" date="2015" name="Microbes Environ.">
        <title>An Efficient Strategy Developed for Next-Generation Sequencing of Endosymbiont Genomes Performed Using Crude DNA Isolated from Host Tissues: A Case Study of Blattabacterium cuenoti Inhabiting the Fat Bodies of Cockroaches.</title>
        <authorList>
            <person name="Kinjo Y."/>
            <person name="Saitoh S."/>
            <person name="Tokuda G."/>
        </authorList>
    </citation>
    <scope>NUCLEOTIDE SEQUENCE [LARGE SCALE GENOMIC DNA]</scope>
    <source>
        <strain evidence="2 3">BPAY</strain>
    </source>
</reference>
<accession>A0ABM7EY22</accession>
<protein>
    <submittedName>
        <fullName evidence="2">Septum formation initiator-related protein</fullName>
        <ecNumber evidence="2">2.7.1.48</ecNumber>
    </submittedName>
</protein>
<keyword evidence="3" id="KW-1185">Reference proteome</keyword>